<dbReference type="OrthoDB" id="117799at2157"/>
<organism evidence="1 2">
    <name type="scientific">Methanoregula boonei (strain DSM 21154 / JCM 14090 / 6A8)</name>
    <dbReference type="NCBI Taxonomy" id="456442"/>
    <lineage>
        <taxon>Archaea</taxon>
        <taxon>Methanobacteriati</taxon>
        <taxon>Methanobacteriota</taxon>
        <taxon>Stenosarchaea group</taxon>
        <taxon>Methanomicrobia</taxon>
        <taxon>Methanomicrobiales</taxon>
        <taxon>Methanoregulaceae</taxon>
        <taxon>Methanoregula</taxon>
    </lineage>
</organism>
<protein>
    <recommendedName>
        <fullName evidence="3">DUF306 domain-containing protein</fullName>
    </recommendedName>
</protein>
<sequence length="154" mass="16359" precursor="true">MRLIVSFFVLGALAAAILAGGCISSVTTTTPTATPTPYEVLTPPGNTLLGNWTGTMVSYDEGTGYADNGNRTMSMAVTGEKDRLFSGTMVIQANGTLYTVPIAGIMAKDRQSFVLVEKNFGYVTGTFVNGNEIELDWHNDGPEIGVAIDTLQRV</sequence>
<dbReference type="AlphaFoldDB" id="A7I514"/>
<accession>A7I514</accession>
<name>A7I514_METB6</name>
<evidence type="ECO:0000313" key="1">
    <source>
        <dbReference type="EMBL" id="ABS54825.1"/>
    </source>
</evidence>
<reference evidence="2" key="1">
    <citation type="journal article" date="2015" name="Microbiology">
        <title>Genome of Methanoregula boonei 6A8 reveals adaptations to oligotrophic peatland environments.</title>
        <authorList>
            <person name="Braeuer S."/>
            <person name="Cadillo-Quiroz H."/>
            <person name="Kyrpides N."/>
            <person name="Woyke T."/>
            <person name="Goodwin L."/>
            <person name="Detter C."/>
            <person name="Podell S."/>
            <person name="Yavitt J.B."/>
            <person name="Zinder S.H."/>
        </authorList>
    </citation>
    <scope>NUCLEOTIDE SEQUENCE [LARGE SCALE GENOMIC DNA]</scope>
    <source>
        <strain evidence="2">DSM 21154 / JCM 14090 / 6A8</strain>
    </source>
</reference>
<proteinExistence type="predicted"/>
<dbReference type="Proteomes" id="UP000002408">
    <property type="component" value="Chromosome"/>
</dbReference>
<dbReference type="GeneID" id="5412065"/>
<dbReference type="EMBL" id="CP000780">
    <property type="protein sequence ID" value="ABS54825.1"/>
    <property type="molecule type" value="Genomic_DNA"/>
</dbReference>
<dbReference type="HOGENOM" id="CLU_146461_0_0_2"/>
<dbReference type="RefSeq" id="WP_011991313.1">
    <property type="nucleotide sequence ID" value="NC_009712.1"/>
</dbReference>
<dbReference type="PROSITE" id="PS51257">
    <property type="entry name" value="PROKAR_LIPOPROTEIN"/>
    <property type="match status" value="1"/>
</dbReference>
<evidence type="ECO:0008006" key="3">
    <source>
        <dbReference type="Google" id="ProtNLM"/>
    </source>
</evidence>
<keyword evidence="2" id="KW-1185">Reference proteome</keyword>
<evidence type="ECO:0000313" key="2">
    <source>
        <dbReference type="Proteomes" id="UP000002408"/>
    </source>
</evidence>
<gene>
    <name evidence="1" type="ordered locus">Mboo_0303</name>
</gene>
<dbReference type="KEGG" id="mbn:Mboo_0303"/>
<dbReference type="eggNOG" id="arCOG09494">
    <property type="taxonomic scope" value="Archaea"/>
</dbReference>